<dbReference type="PANTHER" id="PTHR30389">
    <property type="entry name" value="FUMARATE HYDRATASE-RELATED"/>
    <property type="match status" value="1"/>
</dbReference>
<gene>
    <name evidence="13" type="ORF">Psuf_029040</name>
</gene>
<evidence type="ECO:0000313" key="13">
    <source>
        <dbReference type="EMBL" id="BCB85591.1"/>
    </source>
</evidence>
<dbReference type="SUPFAM" id="SSF50998">
    <property type="entry name" value="Quinoprotein alcohol dehydrogenase-like"/>
    <property type="match status" value="2"/>
</dbReference>
<evidence type="ECO:0000256" key="8">
    <source>
        <dbReference type="ARBA" id="ARBA00023014"/>
    </source>
</evidence>
<dbReference type="Pfam" id="PF05683">
    <property type="entry name" value="Fumerase_C"/>
    <property type="match status" value="1"/>
</dbReference>
<evidence type="ECO:0000256" key="6">
    <source>
        <dbReference type="ARBA" id="ARBA00022723"/>
    </source>
</evidence>
<evidence type="ECO:0000256" key="3">
    <source>
        <dbReference type="ARBA" id="ARBA00008876"/>
    </source>
</evidence>
<dbReference type="Proteomes" id="UP000503011">
    <property type="component" value="Chromosome"/>
</dbReference>
<evidence type="ECO:0008006" key="15">
    <source>
        <dbReference type="Google" id="ProtNLM"/>
    </source>
</evidence>
<accession>A0A6F8YI22</accession>
<keyword evidence="14" id="KW-1185">Reference proteome</keyword>
<dbReference type="GO" id="GO:0004333">
    <property type="term" value="F:fumarate hydratase activity"/>
    <property type="evidence" value="ECO:0007669"/>
    <property type="project" value="UniProtKB-EC"/>
</dbReference>
<name>A0A6F8YI22_9ACTN</name>
<evidence type="ECO:0000256" key="5">
    <source>
        <dbReference type="ARBA" id="ARBA00022532"/>
    </source>
</evidence>
<dbReference type="Gene3D" id="3.20.130.10">
    <property type="entry name" value="Fe-S hydro-lyase, tartrate dehydratase beta-type, catalytic domain"/>
    <property type="match status" value="1"/>
</dbReference>
<dbReference type="Pfam" id="PF05681">
    <property type="entry name" value="Fumerase"/>
    <property type="match status" value="1"/>
</dbReference>
<feature type="domain" description="Fe-S hydro-lyase tartrate dehydratase alpha-type catalytic" evidence="11">
    <location>
        <begin position="528"/>
        <end position="809"/>
    </location>
</feature>
<dbReference type="GO" id="GO:0051539">
    <property type="term" value="F:4 iron, 4 sulfur cluster binding"/>
    <property type="evidence" value="ECO:0007669"/>
    <property type="project" value="UniProtKB-KW"/>
</dbReference>
<evidence type="ECO:0000256" key="4">
    <source>
        <dbReference type="ARBA" id="ARBA00022485"/>
    </source>
</evidence>
<evidence type="ECO:0000259" key="11">
    <source>
        <dbReference type="Pfam" id="PF05681"/>
    </source>
</evidence>
<dbReference type="InterPro" id="IPR011047">
    <property type="entry name" value="Quinoprotein_ADH-like_sf"/>
</dbReference>
<dbReference type="Gene3D" id="2.130.10.10">
    <property type="entry name" value="YVTN repeat-like/Quinoprotein amine dehydrogenase"/>
    <property type="match status" value="1"/>
</dbReference>
<evidence type="ECO:0000256" key="1">
    <source>
        <dbReference type="ARBA" id="ARBA00000929"/>
    </source>
</evidence>
<proteinExistence type="inferred from homology"/>
<evidence type="ECO:0000259" key="12">
    <source>
        <dbReference type="Pfam" id="PF05683"/>
    </source>
</evidence>
<organism evidence="13 14">
    <name type="scientific">Phytohabitans suffuscus</name>
    <dbReference type="NCBI Taxonomy" id="624315"/>
    <lineage>
        <taxon>Bacteria</taxon>
        <taxon>Bacillati</taxon>
        <taxon>Actinomycetota</taxon>
        <taxon>Actinomycetes</taxon>
        <taxon>Micromonosporales</taxon>
        <taxon>Micromonosporaceae</taxon>
    </lineage>
</organism>
<reference evidence="13 14" key="1">
    <citation type="submission" date="2020-03" db="EMBL/GenBank/DDBJ databases">
        <title>Whole genome shotgun sequence of Phytohabitans suffuscus NBRC 105367.</title>
        <authorList>
            <person name="Komaki H."/>
            <person name="Tamura T."/>
        </authorList>
    </citation>
    <scope>NUCLEOTIDE SEQUENCE [LARGE SCALE GENOMIC DNA]</scope>
    <source>
        <strain evidence="13 14">NBRC 105367</strain>
    </source>
</reference>
<evidence type="ECO:0000256" key="7">
    <source>
        <dbReference type="ARBA" id="ARBA00023004"/>
    </source>
</evidence>
<dbReference type="GO" id="GO:0046872">
    <property type="term" value="F:metal ion binding"/>
    <property type="evidence" value="ECO:0007669"/>
    <property type="project" value="UniProtKB-KW"/>
</dbReference>
<feature type="region of interest" description="Disordered" evidence="10">
    <location>
        <begin position="422"/>
        <end position="459"/>
    </location>
</feature>
<evidence type="ECO:0000313" key="14">
    <source>
        <dbReference type="Proteomes" id="UP000503011"/>
    </source>
</evidence>
<keyword evidence="6" id="KW-0479">Metal-binding</keyword>
<feature type="compositionally biased region" description="Low complexity" evidence="10">
    <location>
        <begin position="995"/>
        <end position="1021"/>
    </location>
</feature>
<dbReference type="PANTHER" id="PTHR30389:SF0">
    <property type="entry name" value="FUMARATE HYDRATASE CLASS I, AEROBIC"/>
    <property type="match status" value="1"/>
</dbReference>
<dbReference type="InterPro" id="IPR015943">
    <property type="entry name" value="WD40/YVTN_repeat-like_dom_sf"/>
</dbReference>
<reference evidence="13 14" key="2">
    <citation type="submission" date="2020-03" db="EMBL/GenBank/DDBJ databases">
        <authorList>
            <person name="Ichikawa N."/>
            <person name="Kimura A."/>
            <person name="Kitahashi Y."/>
            <person name="Uohara A."/>
        </authorList>
    </citation>
    <scope>NUCLEOTIDE SEQUENCE [LARGE SCALE GENOMIC DNA]</scope>
    <source>
        <strain evidence="13 14">NBRC 105367</strain>
    </source>
</reference>
<feature type="domain" description="Fe-S hydro-lyase tartrate dehydratase beta-type catalytic" evidence="12">
    <location>
        <begin position="815"/>
        <end position="990"/>
    </location>
</feature>
<keyword evidence="4" id="KW-0004">4Fe-4S</keyword>
<dbReference type="InterPro" id="IPR051208">
    <property type="entry name" value="Class-I_Fumarase/Tartrate_DH"/>
</dbReference>
<dbReference type="InterPro" id="IPR004647">
    <property type="entry name" value="Fe-S_hydro-lyase_TtdB-typ_cat"/>
</dbReference>
<comment type="catalytic activity">
    <reaction evidence="1">
        <text>(S)-malate = fumarate + H2O</text>
        <dbReference type="Rhea" id="RHEA:12460"/>
        <dbReference type="ChEBI" id="CHEBI:15377"/>
        <dbReference type="ChEBI" id="CHEBI:15589"/>
        <dbReference type="ChEBI" id="CHEBI:29806"/>
        <dbReference type="EC" id="4.2.1.2"/>
    </reaction>
</comment>
<comment type="similarity">
    <text evidence="3">Belongs to the class-I fumarase family.</text>
</comment>
<dbReference type="GO" id="GO:0006099">
    <property type="term" value="P:tricarboxylic acid cycle"/>
    <property type="evidence" value="ECO:0007669"/>
    <property type="project" value="UniProtKB-KW"/>
</dbReference>
<evidence type="ECO:0000256" key="10">
    <source>
        <dbReference type="SAM" id="MobiDB-lite"/>
    </source>
</evidence>
<dbReference type="EMBL" id="AP022871">
    <property type="protein sequence ID" value="BCB85591.1"/>
    <property type="molecule type" value="Genomic_DNA"/>
</dbReference>
<feature type="compositionally biased region" description="Low complexity" evidence="10">
    <location>
        <begin position="422"/>
        <end position="436"/>
    </location>
</feature>
<protein>
    <recommendedName>
        <fullName evidence="15">Fumarate hydratase</fullName>
    </recommendedName>
</protein>
<dbReference type="NCBIfam" id="TIGR00722">
    <property type="entry name" value="ttdA_fumA_fumB"/>
    <property type="match status" value="1"/>
</dbReference>
<sequence>MVAALIVLVILVSTNTWNPFPGIWEWVSASQPLASPNVSWQQRLGSGPQTVTFAGNAVVVEHRTSVEARGVSSGTQLWEKDKDWVAVAGEGLDSVVVVGELLTKGYEVLDPLTGAVRRSDKQAVAVWTYRNALLDVRCGDAKDCQLSAWDPRGSSPMWTVDLPGIGFVLFADNPDLLDAKPLTARRIEGSAGGPVLMPSLLGFSVDGKVRVVDTAAGRAVQDFEPDRRDRHVVVGGRVIRVQARSADGTCYFTVIASDPALQREVWRHEAVNLRTAEGAGCAQREGPAGGQNVIVGVTADGREAVLDAYDGRVLWLGGHGDKLLAVDDQYALVRPSGGKAVTTYEFGVKRARWSFSTEDPKASVAITRFAAIVAPEGPDRIVALSPANGRTLADLRSSAKVLAVGQTGMIIGGQREIGFVPFSTAAPPASPGSAPHPRTPGSATVRRNPCAVRKSDPDRQSALRVRRGAAAGLGLPLMSSAAAFSYAPLLPTGADLTEYRLVSDEGVDVVNGPGGRRFLTVEPAVLTQLTAEAMHDIAHFLRPAHLAQLRAIIDDPAASPNDRFVALDLLRNANIAAGGVLPMCQDTGTAIVMGKRGRHVLTDGTDEEAIARGVYEAYTRLNLRYSQLAPLTMWEERNTGSNLPAQVEIYAEDPGGQPDAYKFLFMAKGGGSANKSYLYQETKALLNPTRMMQFLDEKLRLIGTSACPPYHLAVVIGGTSAEYALKAAKLASAKYLDGMPTEGSMLAHGFRDTELEAEILELTRQFGIGAQFGGRYFCHDVRVIRLPRHGASCPVAIAVSCSADRQALAKVTPSGVWLERLETDPARFLPEVTDAHLETEEVVRIDLNRPMDDIRAELAKYPVKTRLSLSGPLVVARDIAHAKIAERLDAGEPMPAYLRDHAVYYAGPAKTPEGYASGSFGPTTAGRMDAYVARFQAAGGSHVMLAKGNRSRGVTESCHQHGGFYLGSIGGPAARLAQDCIKHVEVIEYPSSAWRPSGRSRSKTSPPSSSWTTRATTSSPR</sequence>
<comment type="pathway">
    <text evidence="2">Carbohydrate metabolism; tricarboxylic acid cycle; (S)-malate from fumarate: step 1/1.</text>
</comment>
<dbReference type="InterPro" id="IPR036660">
    <property type="entry name" value="Fe-S_hydroAse_TtdB_cat_sf"/>
</dbReference>
<feature type="region of interest" description="Disordered" evidence="10">
    <location>
        <begin position="993"/>
        <end position="1021"/>
    </location>
</feature>
<keyword evidence="9" id="KW-0456">Lyase</keyword>
<dbReference type="InterPro" id="IPR004646">
    <property type="entry name" value="Fe-S_hydro-lyase_TtdA-typ_cat"/>
</dbReference>
<dbReference type="AlphaFoldDB" id="A0A6F8YI22"/>
<dbReference type="KEGG" id="psuu:Psuf_029040"/>
<keyword evidence="7" id="KW-0408">Iron</keyword>
<evidence type="ECO:0000256" key="2">
    <source>
        <dbReference type="ARBA" id="ARBA00004859"/>
    </source>
</evidence>
<keyword evidence="8" id="KW-0411">Iron-sulfur</keyword>
<evidence type="ECO:0000256" key="9">
    <source>
        <dbReference type="ARBA" id="ARBA00023239"/>
    </source>
</evidence>
<dbReference type="SUPFAM" id="SSF117457">
    <property type="entry name" value="FumA C-terminal domain-like"/>
    <property type="match status" value="1"/>
</dbReference>
<keyword evidence="5" id="KW-0816">Tricarboxylic acid cycle</keyword>